<evidence type="ECO:0000256" key="1">
    <source>
        <dbReference type="SAM" id="MobiDB-lite"/>
    </source>
</evidence>
<feature type="region of interest" description="Disordered" evidence="1">
    <location>
        <begin position="16"/>
        <end position="60"/>
    </location>
</feature>
<accession>A0A7S0IAI0</accession>
<gene>
    <name evidence="3" type="ORF">MCOM1403_LOCUS2986</name>
</gene>
<feature type="compositionally biased region" description="Basic and acidic residues" evidence="1">
    <location>
        <begin position="289"/>
        <end position="318"/>
    </location>
</feature>
<feature type="region of interest" description="Disordered" evidence="1">
    <location>
        <begin position="449"/>
        <end position="477"/>
    </location>
</feature>
<name>A0A7S0IAI0_MICPS</name>
<feature type="compositionally biased region" description="Basic and acidic residues" evidence="1">
    <location>
        <begin position="222"/>
        <end position="233"/>
    </location>
</feature>
<feature type="compositionally biased region" description="Basic and acidic residues" evidence="1">
    <location>
        <begin position="338"/>
        <end position="355"/>
    </location>
</feature>
<feature type="domain" description="Apple" evidence="2">
    <location>
        <begin position="224"/>
        <end position="271"/>
    </location>
</feature>
<dbReference type="AlphaFoldDB" id="A0A7S0IAI0"/>
<dbReference type="Pfam" id="PF14295">
    <property type="entry name" value="PAN_4"/>
    <property type="match status" value="1"/>
</dbReference>
<protein>
    <recommendedName>
        <fullName evidence="2">Apple domain-containing protein</fullName>
    </recommendedName>
</protein>
<feature type="region of interest" description="Disordered" evidence="1">
    <location>
        <begin position="122"/>
        <end position="239"/>
    </location>
</feature>
<feature type="region of interest" description="Disordered" evidence="1">
    <location>
        <begin position="289"/>
        <end position="362"/>
    </location>
</feature>
<reference evidence="3" key="1">
    <citation type="submission" date="2021-01" db="EMBL/GenBank/DDBJ databases">
        <authorList>
            <person name="Corre E."/>
            <person name="Pelletier E."/>
            <person name="Niang G."/>
            <person name="Scheremetjew M."/>
            <person name="Finn R."/>
            <person name="Kale V."/>
            <person name="Holt S."/>
            <person name="Cochrane G."/>
            <person name="Meng A."/>
            <person name="Brown T."/>
            <person name="Cohen L."/>
        </authorList>
    </citation>
    <scope>NUCLEOTIDE SEQUENCE</scope>
    <source>
        <strain evidence="3">CCMP1723</strain>
    </source>
</reference>
<dbReference type="Gene3D" id="3.50.4.10">
    <property type="entry name" value="Hepatocyte Growth Factor"/>
    <property type="match status" value="1"/>
</dbReference>
<proteinExistence type="predicted"/>
<dbReference type="InterPro" id="IPR003609">
    <property type="entry name" value="Pan_app"/>
</dbReference>
<evidence type="ECO:0000259" key="2">
    <source>
        <dbReference type="Pfam" id="PF14295"/>
    </source>
</evidence>
<sequence length="689" mass="74129">MRARDVPASVRRAYEIAGKQYPGDVGPHTPPAPPSPRSNRAWERHGSHSGPARSSRHRRGHDGAGGFIGFGRELEVLALICIVACVPLLGGVGRLPSSRLTRHDLRQATGFVAEFHRDPAEGWTERQRKLAQREGRDDARAHDGALGRERGADDRLNRERGTAGDGRSSSSSRSSSHESSKKKPSPGFARRESNTGVRPPGDTGDVCGDGAAPERGPVRIWDGVEIRGGDLRRGPPVPAPASREDCCRACLAEPDCRGWVLVKDAGVCWLKGRWAGEPEADACCEGADMRPGGDSRAREAARKTAELEEQKAARERAEASSSSPGARHRVARGASAARAEELRRERERDAAEGLARRKAPPLAAGGRIGGHLLILVPTVARPGVDYLTRTVDSALAEARRGEHGFDRVTVRVVSHSSAQEHAAFRKIRDRPAGPKDMAARVALEAAVDADRRRTDPGAGRAAAVDDRNNPDDVPGPRVRQQTLDLVSVLRDVGGVGGGGGADYLLLTEDDATMCEGHLAGIGRRMAAAAAVDPTWTMLRTSIGFIGIVTHRADSNALANFLEMHYRRKPPDILLIEWVAGDWEGGVRARGARARGEHLVPDAKDPTLRTVSKSAARAPLARRHFVSLKNSFLHIGEVSSLRSTHAAVTPECDAPLTSFLWALERFKDTARCADVGIVPCERSAPREPRG</sequence>
<feature type="compositionally biased region" description="Basic and acidic residues" evidence="1">
    <location>
        <begin position="122"/>
        <end position="162"/>
    </location>
</feature>
<organism evidence="3">
    <name type="scientific">Micromonas pusilla</name>
    <name type="common">Picoplanktonic green alga</name>
    <name type="synonym">Chromulina pusilla</name>
    <dbReference type="NCBI Taxonomy" id="38833"/>
    <lineage>
        <taxon>Eukaryota</taxon>
        <taxon>Viridiplantae</taxon>
        <taxon>Chlorophyta</taxon>
        <taxon>Mamiellophyceae</taxon>
        <taxon>Mamiellales</taxon>
        <taxon>Mamiellaceae</taxon>
        <taxon>Micromonas</taxon>
    </lineage>
</organism>
<dbReference type="EMBL" id="HBEQ01003842">
    <property type="protein sequence ID" value="CAD8515561.1"/>
    <property type="molecule type" value="Transcribed_RNA"/>
</dbReference>
<evidence type="ECO:0000313" key="3">
    <source>
        <dbReference type="EMBL" id="CAD8515561.1"/>
    </source>
</evidence>